<dbReference type="Pfam" id="PF01740">
    <property type="entry name" value="STAS"/>
    <property type="match status" value="1"/>
</dbReference>
<dbReference type="InterPro" id="IPR002645">
    <property type="entry name" value="STAS_dom"/>
</dbReference>
<protein>
    <recommendedName>
        <fullName evidence="2">Anti-sigma factor antagonist</fullName>
    </recommendedName>
</protein>
<dbReference type="SUPFAM" id="SSF52091">
    <property type="entry name" value="SpoIIaa-like"/>
    <property type="match status" value="1"/>
</dbReference>
<accession>A0A937KE94</accession>
<sequence>MVDIKRLQEEDHDVIVIIGEVDASSSIELDNAISEAVKSGKKKFLVDCTSLDYISSAGLGVFMSYIEEFKRNDINLVIFGLNDKVANVFEILGLDQLLKIEGTKEEAKALLG</sequence>
<dbReference type="Gene3D" id="3.30.750.24">
    <property type="entry name" value="STAS domain"/>
    <property type="match status" value="1"/>
</dbReference>
<dbReference type="InterPro" id="IPR036513">
    <property type="entry name" value="STAS_dom_sf"/>
</dbReference>
<dbReference type="Proteomes" id="UP000614216">
    <property type="component" value="Unassembled WGS sequence"/>
</dbReference>
<dbReference type="GO" id="GO:0043856">
    <property type="term" value="F:anti-sigma factor antagonist activity"/>
    <property type="evidence" value="ECO:0007669"/>
    <property type="project" value="InterPro"/>
</dbReference>
<dbReference type="CDD" id="cd07043">
    <property type="entry name" value="STAS_anti-anti-sigma_factors"/>
    <property type="match status" value="1"/>
</dbReference>
<dbReference type="NCBIfam" id="TIGR00377">
    <property type="entry name" value="ant_ant_sig"/>
    <property type="match status" value="1"/>
</dbReference>
<evidence type="ECO:0000259" key="3">
    <source>
        <dbReference type="PROSITE" id="PS50801"/>
    </source>
</evidence>
<dbReference type="AlphaFoldDB" id="A0A937KE94"/>
<evidence type="ECO:0000256" key="1">
    <source>
        <dbReference type="ARBA" id="ARBA00009013"/>
    </source>
</evidence>
<keyword evidence="5" id="KW-1185">Reference proteome</keyword>
<dbReference type="InterPro" id="IPR003658">
    <property type="entry name" value="Anti-sigma_ant"/>
</dbReference>
<dbReference type="PANTHER" id="PTHR33495">
    <property type="entry name" value="ANTI-SIGMA FACTOR ANTAGONIST TM_1081-RELATED-RELATED"/>
    <property type="match status" value="1"/>
</dbReference>
<proteinExistence type="inferred from homology"/>
<evidence type="ECO:0000313" key="5">
    <source>
        <dbReference type="Proteomes" id="UP000614216"/>
    </source>
</evidence>
<dbReference type="RefSeq" id="WP_202859420.1">
    <property type="nucleotide sequence ID" value="NZ_JAEUGD010000067.1"/>
</dbReference>
<comment type="similarity">
    <text evidence="1 2">Belongs to the anti-sigma-factor antagonist family.</text>
</comment>
<organism evidence="4 5">
    <name type="scientific">Fulvivirga marina</name>
    <dbReference type="NCBI Taxonomy" id="2494733"/>
    <lineage>
        <taxon>Bacteria</taxon>
        <taxon>Pseudomonadati</taxon>
        <taxon>Bacteroidota</taxon>
        <taxon>Cytophagia</taxon>
        <taxon>Cytophagales</taxon>
        <taxon>Fulvivirgaceae</taxon>
        <taxon>Fulvivirga</taxon>
    </lineage>
</organism>
<comment type="caution">
    <text evidence="4">The sequence shown here is derived from an EMBL/GenBank/DDBJ whole genome shotgun (WGS) entry which is preliminary data.</text>
</comment>
<reference evidence="4" key="1">
    <citation type="submission" date="2021-01" db="EMBL/GenBank/DDBJ databases">
        <title>Fulvivirga kasyanovii gen. nov., sp nov., a novel member of the phylum Bacteroidetes isolated from seawater in a mussel farm.</title>
        <authorList>
            <person name="Zhao L.-H."/>
            <person name="Wang Z.-J."/>
        </authorList>
    </citation>
    <scope>NUCLEOTIDE SEQUENCE</scope>
    <source>
        <strain evidence="4">29W222</strain>
    </source>
</reference>
<gene>
    <name evidence="4" type="ORF">JMN32_26450</name>
</gene>
<dbReference type="PROSITE" id="PS50801">
    <property type="entry name" value="STAS"/>
    <property type="match status" value="1"/>
</dbReference>
<evidence type="ECO:0000256" key="2">
    <source>
        <dbReference type="RuleBase" id="RU003749"/>
    </source>
</evidence>
<evidence type="ECO:0000313" key="4">
    <source>
        <dbReference type="EMBL" id="MBL6449881.1"/>
    </source>
</evidence>
<dbReference type="EMBL" id="JAEUGD010000067">
    <property type="protein sequence ID" value="MBL6449881.1"/>
    <property type="molecule type" value="Genomic_DNA"/>
</dbReference>
<feature type="domain" description="STAS" evidence="3">
    <location>
        <begin position="14"/>
        <end position="112"/>
    </location>
</feature>
<name>A0A937KE94_9BACT</name>